<protein>
    <submittedName>
        <fullName evidence="2">Uncharacterized protein</fullName>
    </submittedName>
</protein>
<comment type="caution">
    <text evidence="2">The sequence shown here is derived from an EMBL/GenBank/DDBJ whole genome shotgun (WGS) entry which is preliminary data.</text>
</comment>
<keyword evidence="3" id="KW-1185">Reference proteome</keyword>
<dbReference type="EMBL" id="SPHZ02000009">
    <property type="protein sequence ID" value="KAF0899000.1"/>
    <property type="molecule type" value="Genomic_DNA"/>
</dbReference>
<organism evidence="2 3">
    <name type="scientific">Oryza meyeriana var. granulata</name>
    <dbReference type="NCBI Taxonomy" id="110450"/>
    <lineage>
        <taxon>Eukaryota</taxon>
        <taxon>Viridiplantae</taxon>
        <taxon>Streptophyta</taxon>
        <taxon>Embryophyta</taxon>
        <taxon>Tracheophyta</taxon>
        <taxon>Spermatophyta</taxon>
        <taxon>Magnoliopsida</taxon>
        <taxon>Liliopsida</taxon>
        <taxon>Poales</taxon>
        <taxon>Poaceae</taxon>
        <taxon>BOP clade</taxon>
        <taxon>Oryzoideae</taxon>
        <taxon>Oryzeae</taxon>
        <taxon>Oryzinae</taxon>
        <taxon>Oryza</taxon>
        <taxon>Oryza meyeriana</taxon>
    </lineage>
</organism>
<feature type="region of interest" description="Disordered" evidence="1">
    <location>
        <begin position="1"/>
        <end position="45"/>
    </location>
</feature>
<reference evidence="2 3" key="1">
    <citation type="submission" date="2019-11" db="EMBL/GenBank/DDBJ databases">
        <title>Whole genome sequence of Oryza granulata.</title>
        <authorList>
            <person name="Li W."/>
        </authorList>
    </citation>
    <scope>NUCLEOTIDE SEQUENCE [LARGE SCALE GENOMIC DNA]</scope>
    <source>
        <strain evidence="3">cv. Menghai</strain>
        <tissue evidence="2">Leaf</tissue>
    </source>
</reference>
<gene>
    <name evidence="2" type="ORF">E2562_012691</name>
</gene>
<dbReference type="Proteomes" id="UP000479710">
    <property type="component" value="Unassembled WGS sequence"/>
</dbReference>
<dbReference type="AlphaFoldDB" id="A0A6G1CFU1"/>
<evidence type="ECO:0000313" key="3">
    <source>
        <dbReference type="Proteomes" id="UP000479710"/>
    </source>
</evidence>
<name>A0A6G1CFU1_9ORYZ</name>
<evidence type="ECO:0000256" key="1">
    <source>
        <dbReference type="SAM" id="MobiDB-lite"/>
    </source>
</evidence>
<sequence length="126" mass="14512">MGIESAPDDPRHHSNASDPEILEQHSHHHQSTSEAEATTAAKRKRMEMKAACKAYLEERRRTSRERMLVFDECGEAYKKRGAEPMPPPLEITKYKGMEACQLWPKYIMISLLQKSSHATKLECRML</sequence>
<evidence type="ECO:0000313" key="2">
    <source>
        <dbReference type="EMBL" id="KAF0899000.1"/>
    </source>
</evidence>
<accession>A0A6G1CFU1</accession>
<proteinExistence type="predicted"/>